<dbReference type="Proteomes" id="UP001189619">
    <property type="component" value="Chromosome"/>
</dbReference>
<keyword evidence="2" id="KW-1185">Reference proteome</keyword>
<reference evidence="1" key="1">
    <citation type="submission" date="2023-07" db="EMBL/GenBank/DDBJ databases">
        <authorList>
            <person name="Ivanov I."/>
            <person name="Teneva D."/>
            <person name="Stoikov I."/>
        </authorList>
    </citation>
    <scope>NUCLEOTIDE SEQUENCE</scope>
    <source>
        <strain evidence="1">4475</strain>
    </source>
</reference>
<dbReference type="AlphaFoldDB" id="A0AA48M5M6"/>
<evidence type="ECO:0000313" key="1">
    <source>
        <dbReference type="EMBL" id="CAJ1001702.1"/>
    </source>
</evidence>
<dbReference type="KEGG" id="bayd:BSPP4475_05085"/>
<protein>
    <submittedName>
        <fullName evidence="1">Hemerythrin domain-containing protein</fullName>
    </submittedName>
</protein>
<dbReference type="InterPro" id="IPR030909">
    <property type="entry name" value="IMEF_cargo"/>
</dbReference>
<sequence length="204" mass="23130">MQEMSQLHAIFTRTSGFIERFMGIIQPIIDAAQDEHTRLYYHHILEEEEQRLGRLNELIPYLDSLIDGDKAKQLSDREFSRLLSDINLERFGLHNFREHLELSLYEFQDEETRSVLSSMREATQEDYLRVKEIIAALSERFSDDDRRPDLTDHDEGHDIHQVDHLQASAAQIGSAHAGKAPGAAHAVSAPAAKKGLTVGSLKGL</sequence>
<dbReference type="EMBL" id="OY569118">
    <property type="protein sequence ID" value="CAJ1001702.1"/>
    <property type="molecule type" value="Genomic_DNA"/>
</dbReference>
<gene>
    <name evidence="1" type="ORF">BSPP4475_05085</name>
</gene>
<dbReference type="GO" id="GO:0140315">
    <property type="term" value="F:iron ion sequestering activity"/>
    <property type="evidence" value="ECO:0007669"/>
    <property type="project" value="InterPro"/>
</dbReference>
<organism evidence="1 2">
    <name type="scientific">Brevibacillus aydinogluensis</name>
    <dbReference type="NCBI Taxonomy" id="927786"/>
    <lineage>
        <taxon>Bacteria</taxon>
        <taxon>Bacillati</taxon>
        <taxon>Bacillota</taxon>
        <taxon>Bacilli</taxon>
        <taxon>Bacillales</taxon>
        <taxon>Paenibacillaceae</taxon>
        <taxon>Brevibacillus</taxon>
    </lineage>
</organism>
<dbReference type="RefSeq" id="WP_171567341.1">
    <property type="nucleotide sequence ID" value="NZ_JAUSVZ010000014.1"/>
</dbReference>
<dbReference type="Pfam" id="PF24309">
    <property type="entry name" value="IMEF_Flp"/>
    <property type="match status" value="1"/>
</dbReference>
<name>A0AA48M5M6_9BACL</name>
<accession>A0AA48M5M6</accession>
<evidence type="ECO:0000313" key="2">
    <source>
        <dbReference type="Proteomes" id="UP001189619"/>
    </source>
</evidence>
<proteinExistence type="predicted"/>
<dbReference type="GO" id="GO:0004322">
    <property type="term" value="F:ferroxidase activity"/>
    <property type="evidence" value="ECO:0007669"/>
    <property type="project" value="InterPro"/>
</dbReference>
<dbReference type="GO" id="GO:0140737">
    <property type="term" value="C:encapsulin nanocompartment"/>
    <property type="evidence" value="ECO:0007669"/>
    <property type="project" value="InterPro"/>
</dbReference>
<dbReference type="NCBIfam" id="TIGR04536">
    <property type="entry name" value="geobac_encap"/>
    <property type="match status" value="1"/>
</dbReference>